<evidence type="ECO:0000313" key="2">
    <source>
        <dbReference type="Proteomes" id="UP000219329"/>
    </source>
</evidence>
<dbReference type="InterPro" id="IPR009659">
    <property type="entry name" value="DUF1249"/>
</dbReference>
<protein>
    <recommendedName>
        <fullName evidence="3">DUF1249 domain-containing protein</fullName>
    </recommendedName>
</protein>
<evidence type="ECO:0008006" key="3">
    <source>
        <dbReference type="Google" id="ProtNLM"/>
    </source>
</evidence>
<accession>A0A2A5WEZ2</accession>
<evidence type="ECO:0000313" key="1">
    <source>
        <dbReference type="EMBL" id="PDH34834.1"/>
    </source>
</evidence>
<sequence length="184" mass="21230">MPRTNYSIDLIKQMAECDANYIRLLKLVPQLLAYRTMSFDEYARSGDSTLCGDLTVDREEPAKVLEGLTTEFCIADLDDSNEKVMVEIKIVEAFKYTTTLEIVQRPELRKWMTNPSMLVRVYHDASTAEVVSYQGHRNLKPRYSTPNPDMYHSDEKMQVNSFLGDWLTHCLKVGRSIKTLELHS</sequence>
<dbReference type="PANTHER" id="PTHR38774">
    <property type="entry name" value="CYTOPLASMIC PROTEIN-RELATED"/>
    <property type="match status" value="1"/>
</dbReference>
<dbReference type="AlphaFoldDB" id="A0A2A5WEZ2"/>
<proteinExistence type="predicted"/>
<organism evidence="1 2">
    <name type="scientific">OM182 bacterium MED-G28</name>
    <dbReference type="NCBI Taxonomy" id="1986256"/>
    <lineage>
        <taxon>Bacteria</taxon>
        <taxon>Pseudomonadati</taxon>
        <taxon>Pseudomonadota</taxon>
        <taxon>Gammaproteobacteria</taxon>
        <taxon>OMG group</taxon>
        <taxon>OM182 clade</taxon>
    </lineage>
</organism>
<gene>
    <name evidence="1" type="ORF">CNF02_02080</name>
</gene>
<name>A0A2A5WEZ2_9GAMM</name>
<reference evidence="1 2" key="1">
    <citation type="submission" date="2017-08" db="EMBL/GenBank/DDBJ databases">
        <title>Fine stratification of microbial communities through a metagenomic profile of the photic zone.</title>
        <authorList>
            <person name="Haro-Moreno J.M."/>
            <person name="Lopez-Perez M."/>
            <person name="De La Torre J."/>
            <person name="Picazo A."/>
            <person name="Camacho A."/>
            <person name="Rodriguez-Valera F."/>
        </authorList>
    </citation>
    <scope>NUCLEOTIDE SEQUENCE [LARGE SCALE GENOMIC DNA]</scope>
    <source>
        <strain evidence="1">MED-G28</strain>
    </source>
</reference>
<dbReference type="Pfam" id="PF06853">
    <property type="entry name" value="DUF1249"/>
    <property type="match status" value="1"/>
</dbReference>
<comment type="caution">
    <text evidence="1">The sequence shown here is derived from an EMBL/GenBank/DDBJ whole genome shotgun (WGS) entry which is preliminary data.</text>
</comment>
<dbReference type="PANTHER" id="PTHR38774:SF1">
    <property type="entry name" value="CYTOPLASMIC PROTEIN"/>
    <property type="match status" value="1"/>
</dbReference>
<dbReference type="Proteomes" id="UP000219329">
    <property type="component" value="Unassembled WGS sequence"/>
</dbReference>
<dbReference type="EMBL" id="NTJZ01000002">
    <property type="protein sequence ID" value="PDH34834.1"/>
    <property type="molecule type" value="Genomic_DNA"/>
</dbReference>